<reference evidence="1" key="1">
    <citation type="submission" date="2022-03" db="EMBL/GenBank/DDBJ databases">
        <title>Streptomyces 7R015 and 7R016 isolated from Barleria lupulina in Thailand.</title>
        <authorList>
            <person name="Kanchanasin P."/>
            <person name="Phongsopitanun W."/>
            <person name="Tanasupawat S."/>
        </authorList>
    </citation>
    <scope>NUCLEOTIDE SEQUENCE</scope>
    <source>
        <strain evidence="1">7R016</strain>
    </source>
</reference>
<keyword evidence="2" id="KW-1185">Reference proteome</keyword>
<dbReference type="Proteomes" id="UP001165270">
    <property type="component" value="Unassembled WGS sequence"/>
</dbReference>
<evidence type="ECO:0000313" key="1">
    <source>
        <dbReference type="EMBL" id="MCI3245624.1"/>
    </source>
</evidence>
<evidence type="ECO:0008006" key="3">
    <source>
        <dbReference type="Google" id="ProtNLM"/>
    </source>
</evidence>
<dbReference type="RefSeq" id="WP_242713139.1">
    <property type="nucleotide sequence ID" value="NZ_JALDAX010000023.1"/>
</dbReference>
<sequence>MSTDLDAAVDLAEDLLLGGTHPAEESHRSAFERYAAALEATSLESAALPPESAQRLVHLSKLLLALRLEELSLRLVRLAVRQLELTEAGPYAFGAEVWSDAAALLAEHEQLDQARAALITGLGKARRGAEGGGAKGLLPRILANLAAVNLRSGNTEDADRWARLAERALDEPGRPHTGEKEEATVRLLVHWVRAATRTTPAGAEDETAMTSFARAARHFSEIAGDGHRLSLSSAFDLALRAIRDADATGRPEQAARGREALEIVGLHVSATYGTEDPRALAARAVLANAELEATDAESDPGRSTALAALEHIAGATSAVLGVDHPQSLATLDSRARIPADLPSSLELPYHIDHLYLPQDGEERNAAKKEALRKEGSLVRLIAHGGASYLLEGAHRFRPVMLEALERHVHFEIIISNPWNSLGVFINRDLHPDVEVTADNIIDHIRNSPYYRETFVAVTEAYEELRATYGEAIELRLTPMDIPATTLLTSEGGFYEPYVTTDPEYRTNHGMKTFEVRFNRATRLYEDSLAGFATQWELAGSLAHFRQFEEQYQSRLRLLMTTLTHPKSP</sequence>
<dbReference type="EMBL" id="JALDAX010000023">
    <property type="protein sequence ID" value="MCI3245624.1"/>
    <property type="molecule type" value="Genomic_DNA"/>
</dbReference>
<protein>
    <recommendedName>
        <fullName evidence="3">Tetratricopeptide repeat protein</fullName>
    </recommendedName>
</protein>
<organism evidence="1 2">
    <name type="scientific">Streptomyces spinosisporus</name>
    <dbReference type="NCBI Taxonomy" id="2927582"/>
    <lineage>
        <taxon>Bacteria</taxon>
        <taxon>Bacillati</taxon>
        <taxon>Actinomycetota</taxon>
        <taxon>Actinomycetes</taxon>
        <taxon>Kitasatosporales</taxon>
        <taxon>Streptomycetaceae</taxon>
        <taxon>Streptomyces</taxon>
    </lineage>
</organism>
<name>A0ABS9XU74_9ACTN</name>
<evidence type="ECO:0000313" key="2">
    <source>
        <dbReference type="Proteomes" id="UP001165270"/>
    </source>
</evidence>
<proteinExistence type="predicted"/>
<accession>A0ABS9XU74</accession>
<gene>
    <name evidence="1" type="ORF">MQN93_38545</name>
</gene>
<comment type="caution">
    <text evidence="1">The sequence shown here is derived from an EMBL/GenBank/DDBJ whole genome shotgun (WGS) entry which is preliminary data.</text>
</comment>